<comment type="similarity">
    <text evidence="3">Belongs to the peptidase M36 family.</text>
</comment>
<dbReference type="GO" id="GO:0008270">
    <property type="term" value="F:zinc ion binding"/>
    <property type="evidence" value="ECO:0007669"/>
    <property type="project" value="InterPro"/>
</dbReference>
<dbReference type="GO" id="GO:0005615">
    <property type="term" value="C:extracellular space"/>
    <property type="evidence" value="ECO:0007669"/>
    <property type="project" value="InterPro"/>
</dbReference>
<dbReference type="InterPro" id="IPR013783">
    <property type="entry name" value="Ig-like_fold"/>
</dbReference>
<dbReference type="EMBL" id="JX649883">
    <property type="protein sequence ID" value="AGC71825.1"/>
    <property type="molecule type" value="Genomic_DNA"/>
</dbReference>
<feature type="domain" description="PA" evidence="13">
    <location>
        <begin position="497"/>
        <end position="592"/>
    </location>
</feature>
<dbReference type="InterPro" id="IPR050371">
    <property type="entry name" value="Fungal_virulence_M36"/>
</dbReference>
<dbReference type="PROSITE" id="PS51257">
    <property type="entry name" value="PROKAR_LIPOPROTEIN"/>
    <property type="match status" value="1"/>
</dbReference>
<feature type="region of interest" description="Disordered" evidence="11">
    <location>
        <begin position="717"/>
        <end position="737"/>
    </location>
</feature>
<feature type="compositionally biased region" description="Polar residues" evidence="11">
    <location>
        <begin position="441"/>
        <end position="450"/>
    </location>
</feature>
<dbReference type="Gene3D" id="2.60.40.10">
    <property type="entry name" value="Immunoglobulins"/>
    <property type="match status" value="1"/>
</dbReference>
<evidence type="ECO:0000256" key="4">
    <source>
        <dbReference type="ARBA" id="ARBA00022525"/>
    </source>
</evidence>
<organism evidence="14">
    <name type="scientific">uncultured bacterium A1Q1_fos_1807</name>
    <dbReference type="NCBI Taxonomy" id="1256552"/>
    <lineage>
        <taxon>Bacteria</taxon>
        <taxon>environmental samples</taxon>
    </lineage>
</organism>
<keyword evidence="12" id="KW-0732">Signal</keyword>
<dbReference type="InterPro" id="IPR003137">
    <property type="entry name" value="PA_domain"/>
</dbReference>
<evidence type="ECO:0000256" key="11">
    <source>
        <dbReference type="SAM" id="MobiDB-lite"/>
    </source>
</evidence>
<dbReference type="InterPro" id="IPR001842">
    <property type="entry name" value="Peptidase_M36"/>
</dbReference>
<evidence type="ECO:0000256" key="1">
    <source>
        <dbReference type="ARBA" id="ARBA00001947"/>
    </source>
</evidence>
<dbReference type="PANTHER" id="PTHR33478">
    <property type="entry name" value="EXTRACELLULAR METALLOPROTEINASE MEP"/>
    <property type="match status" value="1"/>
</dbReference>
<feature type="compositionally biased region" description="Basic and acidic residues" evidence="11">
    <location>
        <begin position="426"/>
        <end position="437"/>
    </location>
</feature>
<evidence type="ECO:0000256" key="2">
    <source>
        <dbReference type="ARBA" id="ARBA00004613"/>
    </source>
</evidence>
<dbReference type="GO" id="GO:0006508">
    <property type="term" value="P:proteolysis"/>
    <property type="evidence" value="ECO:0007669"/>
    <property type="project" value="UniProtKB-KW"/>
</dbReference>
<dbReference type="CDD" id="cd04818">
    <property type="entry name" value="PA_subtilisin_1"/>
    <property type="match status" value="1"/>
</dbReference>
<keyword evidence="5 14" id="KW-0645">Protease</keyword>
<dbReference type="GO" id="GO:0004222">
    <property type="term" value="F:metalloendopeptidase activity"/>
    <property type="evidence" value="ECO:0007669"/>
    <property type="project" value="InterPro"/>
</dbReference>
<keyword evidence="4" id="KW-0964">Secreted</keyword>
<dbReference type="Gene3D" id="3.10.170.10">
    <property type="match status" value="1"/>
</dbReference>
<sequence>MRKNWFGSRIFLGAAVSLIGACGMPSAPESPTLPQSPEAGPALRVVTQVMHRDQGSGQPTMAHLQAQGQTLVGTDAKAVAWSTLRGLKSSYRLSDEALSGAKLQDLHDAGNGPLIAHFDQEIEGIPVFQRSLKVAMDREMNPQFVVGSFAPSTSQVSSQWTLDEAVAVSSAFRSMSGAKNALSRVSFSGKRSGGYVALELESEQDLEGLSLSGPARVRKIWYPTQEGLIPSYYTELDVGYSNSKDSKMMAFVVSAIDGTVFFKHSLTAADSFTYRVWADTTGRKTPWDSPMGNDFTPHPTGMRTSAAPTPAFKSSNLVTLESAPFSRSDPWLPADATDLSGNNVFAYADIASPDGWGPGDAKATLTGPKTFDRVYDPTTDPLASTNNSQAITTNLFYILNWMHDYFYDAGWTESAFNPQRSNKGRGGLEGDPIRGEAQDSGGRNNANASTPADGGMPRIQMYVWDAVGATGKVTAPADIAGDYEVSGAPYGSSLFSVTGEAVIVDDGVGNTGDGCEAPFKNAAAVSGKIALMWFGEGNCTSRTKVKNAQLAGAKGVIVVSVDPTIGLPAMGGTDATITIGVVGMTFEDGSKLWDKVKAGTPVNVTIGGSRSTRDGSLDTGVVSHEWGHIMSNRLIGNATGLSNNQGGSMGEGWSDFLVLLTVVRPEDINVPANANWNGVYPDMSYSIWAPGNKAFYDGLRRYPYSTDKTKDPLTFKHIEDGNELPTSPAPSFGGDGASNSEVHNAGEIWATVLWECYAALLRDPRLSFDQANERMRRYLVSSLKLTPNAPTYLEARDAVLAAAWVSDRADYDLFVTAFAKRGMGAGAQGPDKSSTDHAGVVESFVTGADVAIDRIVLDQSKTDCDQDGILDNGEAGRLLVTIRNTGNKDLTSGSLKVTSSKPELTVTSSPVTIPNLAPFQSTVVSVEVAMTGAKEVTTFDLDMEVTGQNLYKPGPLKQTYTAQGNYDVVPNKTDNDKFDSKNTGWSVSENPELFVEPWQHVFTAGNGLWHGPDSAEPADHRFVSPDLKIGTDGMTVTVRHRYSFETDGIGYYDGGVIELSDDGGVLWIDVSAVPGVSISNGYNQSLAASPSKNPLAGRMAFAGPSAGYPSKWIETKVTIGKILAGKTVKIRFRSGSDDTVSAPGWDIDEVLVTGLDNKPFGEQVIHRGECVMKPVSKFAIAASDLLNIPIGFQVQLLATATNATGAVTWKWEQVSGPAVTLSASDIANPTFIAPMVTGPTTLSFKVSAQNGDVTRESIVNIQVVKAQSTSDDTQTGCNFGGGSSSTAGAGLVLSALALIARRRRSRA</sequence>
<keyword evidence="6" id="KW-0479">Metal-binding</keyword>
<evidence type="ECO:0000256" key="3">
    <source>
        <dbReference type="ARBA" id="ARBA00006006"/>
    </source>
</evidence>
<keyword evidence="8" id="KW-0862">Zinc</keyword>
<keyword evidence="10" id="KW-0865">Zymogen</keyword>
<evidence type="ECO:0000256" key="9">
    <source>
        <dbReference type="ARBA" id="ARBA00023049"/>
    </source>
</evidence>
<keyword evidence="7" id="KW-0378">Hydrolase</keyword>
<comment type="cofactor">
    <cofactor evidence="1">
        <name>Zn(2+)</name>
        <dbReference type="ChEBI" id="CHEBI:29105"/>
    </cofactor>
</comment>
<dbReference type="Gene3D" id="1.10.390.10">
    <property type="entry name" value="Neutral Protease Domain 2"/>
    <property type="match status" value="1"/>
</dbReference>
<dbReference type="InterPro" id="IPR027268">
    <property type="entry name" value="Peptidase_M4/M1_CTD_sf"/>
</dbReference>
<protein>
    <submittedName>
        <fullName evidence="14">Protease-associated PA domain protein</fullName>
    </submittedName>
</protein>
<dbReference type="SUPFAM" id="SSF52025">
    <property type="entry name" value="PA domain"/>
    <property type="match status" value="1"/>
</dbReference>
<evidence type="ECO:0000256" key="7">
    <source>
        <dbReference type="ARBA" id="ARBA00022801"/>
    </source>
</evidence>
<dbReference type="InterPro" id="IPR046450">
    <property type="entry name" value="PA_dom_sf"/>
</dbReference>
<dbReference type="Pfam" id="PF02225">
    <property type="entry name" value="PA"/>
    <property type="match status" value="1"/>
</dbReference>
<evidence type="ECO:0000256" key="5">
    <source>
        <dbReference type="ARBA" id="ARBA00022670"/>
    </source>
</evidence>
<dbReference type="PANTHER" id="PTHR33478:SF1">
    <property type="entry name" value="EXTRACELLULAR METALLOPROTEINASE MEP"/>
    <property type="match status" value="1"/>
</dbReference>
<dbReference type="Gene3D" id="2.60.120.260">
    <property type="entry name" value="Galactose-binding domain-like"/>
    <property type="match status" value="1"/>
</dbReference>
<feature type="chain" id="PRO_5003984941" evidence="12">
    <location>
        <begin position="28"/>
        <end position="1307"/>
    </location>
</feature>
<evidence type="ECO:0000259" key="13">
    <source>
        <dbReference type="Pfam" id="PF02225"/>
    </source>
</evidence>
<dbReference type="SUPFAM" id="SSF55486">
    <property type="entry name" value="Metalloproteases ('zincins'), catalytic domain"/>
    <property type="match status" value="1"/>
</dbReference>
<accession>L7W050</accession>
<evidence type="ECO:0000256" key="10">
    <source>
        <dbReference type="ARBA" id="ARBA00023145"/>
    </source>
</evidence>
<evidence type="ECO:0000256" key="8">
    <source>
        <dbReference type="ARBA" id="ARBA00022833"/>
    </source>
</evidence>
<dbReference type="Gene3D" id="3.50.30.30">
    <property type="match status" value="1"/>
</dbReference>
<evidence type="ECO:0000256" key="6">
    <source>
        <dbReference type="ARBA" id="ARBA00022723"/>
    </source>
</evidence>
<reference evidence="14" key="1">
    <citation type="submission" date="2012-09" db="EMBL/GenBank/DDBJ databases">
        <title>Metagenomic Characterization of a Microbial Community in Wastewater Detects High Levels of Antibiotic Resistance.</title>
        <authorList>
            <person name="Abrams M."/>
            <person name="Caldwell A."/>
            <person name="Vandaei E."/>
            <person name="Lee W."/>
            <person name="Perrott J."/>
            <person name="Khan S.Y."/>
            <person name="Ta J."/>
            <person name="Romero D."/>
            <person name="Nguyen V."/>
            <person name="Pourmand N."/>
            <person name="Ouverney C.C."/>
        </authorList>
    </citation>
    <scope>NUCLEOTIDE SEQUENCE</scope>
</reference>
<evidence type="ECO:0000256" key="12">
    <source>
        <dbReference type="SAM" id="SignalP"/>
    </source>
</evidence>
<keyword evidence="9" id="KW-0482">Metalloprotease</keyword>
<dbReference type="Pfam" id="PF02128">
    <property type="entry name" value="Peptidase_M36"/>
    <property type="match status" value="1"/>
</dbReference>
<evidence type="ECO:0000313" key="14">
    <source>
        <dbReference type="EMBL" id="AGC71825.1"/>
    </source>
</evidence>
<feature type="signal peptide" evidence="12">
    <location>
        <begin position="1"/>
        <end position="27"/>
    </location>
</feature>
<comment type="subcellular location">
    <subcellularLocation>
        <location evidence="2">Secreted</location>
    </subcellularLocation>
</comment>
<feature type="region of interest" description="Disordered" evidence="11">
    <location>
        <begin position="418"/>
        <end position="454"/>
    </location>
</feature>
<name>L7W050_9BACT</name>
<proteinExistence type="inferred from homology"/>